<feature type="compositionally biased region" description="Basic and acidic residues" evidence="1">
    <location>
        <begin position="150"/>
        <end position="160"/>
    </location>
</feature>
<evidence type="ECO:0000313" key="2">
    <source>
        <dbReference type="EMBL" id="MBE3001339.1"/>
    </source>
</evidence>
<keyword evidence="3" id="KW-1185">Reference proteome</keyword>
<name>A0ABR9PBY0_9ACTN</name>
<sequence>MGYDAYVPCHCWRDGLTTPPPADPSLIQPDEESGLPDLDVPITGNEELHHRFDRWTAREACPHEEMELIAERIANSGGMGRLRRALDGAGGAHRFPTLVNRLPQANSGRLENEEAASMLAELRDLSRSRDLGPWTVLTSDTSGTGGGSGPREESGADGLRARPIHEHLGAGRSRRMPDRSAQYVAGLDHDGFFVEYCPERAEDGGCAEDGTRTELFRSRRFTQQRVGEDRVRFTALDHGGETTVPMRHLLGRGGQEGREPDVLGVHRTRLPPQELEYAVAPLTRLCRAAVETGGCVHWC</sequence>
<dbReference type="RefSeq" id="WP_193123936.1">
    <property type="nucleotide sequence ID" value="NZ_JADBGI010000023.1"/>
</dbReference>
<protein>
    <submittedName>
        <fullName evidence="2">Uncharacterized protein</fullName>
    </submittedName>
</protein>
<evidence type="ECO:0000256" key="1">
    <source>
        <dbReference type="SAM" id="MobiDB-lite"/>
    </source>
</evidence>
<gene>
    <name evidence="2" type="ORF">IDM40_21975</name>
</gene>
<feature type="region of interest" description="Disordered" evidence="1">
    <location>
        <begin position="138"/>
        <end position="160"/>
    </location>
</feature>
<evidence type="ECO:0000313" key="3">
    <source>
        <dbReference type="Proteomes" id="UP000806528"/>
    </source>
</evidence>
<organism evidence="2 3">
    <name type="scientific">Nocardiopsis coralli</name>
    <dbReference type="NCBI Taxonomy" id="2772213"/>
    <lineage>
        <taxon>Bacteria</taxon>
        <taxon>Bacillati</taxon>
        <taxon>Actinomycetota</taxon>
        <taxon>Actinomycetes</taxon>
        <taxon>Streptosporangiales</taxon>
        <taxon>Nocardiopsidaceae</taxon>
        <taxon>Nocardiopsis</taxon>
    </lineage>
</organism>
<dbReference type="Proteomes" id="UP000806528">
    <property type="component" value="Unassembled WGS sequence"/>
</dbReference>
<reference evidence="2 3" key="1">
    <citation type="submission" date="2020-09" db="EMBL/GenBank/DDBJ databases">
        <title>Diversity and distribution of actinomycetes associated with coral in the coast of Hainan.</title>
        <authorList>
            <person name="Li F."/>
        </authorList>
    </citation>
    <scope>NUCLEOTIDE SEQUENCE [LARGE SCALE GENOMIC DNA]</scope>
    <source>
        <strain evidence="2 3">HNM0947</strain>
    </source>
</reference>
<comment type="caution">
    <text evidence="2">The sequence shown here is derived from an EMBL/GenBank/DDBJ whole genome shotgun (WGS) entry which is preliminary data.</text>
</comment>
<accession>A0ABR9PBY0</accession>
<proteinExistence type="predicted"/>
<dbReference type="EMBL" id="JADBGI010000023">
    <property type="protein sequence ID" value="MBE3001339.1"/>
    <property type="molecule type" value="Genomic_DNA"/>
</dbReference>